<sequence length="380" mass="42694">MSPNRAPDNGRFYELDILRGVAALVVVAYHYVHFYYTDQFQPDLYVDVPFFDLLRPIYQHGLWFVDLFFSISGYVFFWLYSEPIRSGAVSIKSFAVARIARLYPLHLVTLGVTVGLMLLFQALFGYDFVYQGNTLLNFVLNLFLIHQWVPGAVQSFNGPTWSISVELWMYGVFFMFCLWKGGRLALGGMTLIGIIIHLISPDSMVGRALPCFFLGGVAYACVQALTAKGMEVQIRGPGLGLALSGWVISYLFGHEGITGPVTGWVSAVFSKDVFVLVLVPLTLIVLGLWRGEMATKHLKPFVWLGDISYSTYLIHFPLQLLIMIGLNGLTPATKAAVIASPAFFMAFFAVLIGVSIISYGQFEMKARLWLLRRFSPRYRH</sequence>
<evidence type="ECO:0000313" key="4">
    <source>
        <dbReference type="Proteomes" id="UP001218579"/>
    </source>
</evidence>
<reference evidence="3 4" key="1">
    <citation type="submission" date="2023-01" db="EMBL/GenBank/DDBJ databases">
        <title>Novel species of the genus Asticcacaulis isolated from rivers.</title>
        <authorList>
            <person name="Lu H."/>
        </authorList>
    </citation>
    <scope>NUCLEOTIDE SEQUENCE [LARGE SCALE GENOMIC DNA]</scope>
    <source>
        <strain evidence="3 4">LKC15W</strain>
    </source>
</reference>
<name>A0ABT5HN16_9CAUL</name>
<feature type="transmembrane region" description="Helical" evidence="1">
    <location>
        <begin position="338"/>
        <end position="362"/>
    </location>
</feature>
<proteinExistence type="predicted"/>
<comment type="caution">
    <text evidence="3">The sequence shown here is derived from an EMBL/GenBank/DDBJ whole genome shotgun (WGS) entry which is preliminary data.</text>
</comment>
<accession>A0ABT5HN16</accession>
<dbReference type="Pfam" id="PF01757">
    <property type="entry name" value="Acyl_transf_3"/>
    <property type="match status" value="1"/>
</dbReference>
<dbReference type="InterPro" id="IPR050879">
    <property type="entry name" value="Acyltransferase_3"/>
</dbReference>
<protein>
    <submittedName>
        <fullName evidence="3">Acyltransferase</fullName>
    </submittedName>
</protein>
<keyword evidence="1" id="KW-0812">Transmembrane</keyword>
<keyword evidence="3" id="KW-0808">Transferase</keyword>
<feature type="transmembrane region" description="Helical" evidence="1">
    <location>
        <begin position="301"/>
        <end position="326"/>
    </location>
</feature>
<feature type="transmembrane region" description="Helical" evidence="1">
    <location>
        <begin position="168"/>
        <end position="199"/>
    </location>
</feature>
<dbReference type="RefSeq" id="WP_272745965.1">
    <property type="nucleotide sequence ID" value="NZ_JAQQKV010000004.1"/>
</dbReference>
<keyword evidence="1" id="KW-1133">Transmembrane helix</keyword>
<dbReference type="EMBL" id="JAQQKV010000004">
    <property type="protein sequence ID" value="MDC7677644.1"/>
    <property type="molecule type" value="Genomic_DNA"/>
</dbReference>
<dbReference type="PANTHER" id="PTHR23028:SF53">
    <property type="entry name" value="ACYL_TRANSF_3 DOMAIN-CONTAINING PROTEIN"/>
    <property type="match status" value="1"/>
</dbReference>
<keyword evidence="4" id="KW-1185">Reference proteome</keyword>
<gene>
    <name evidence="3" type="ORF">PQU98_15985</name>
</gene>
<feature type="transmembrane region" description="Helical" evidence="1">
    <location>
        <begin position="273"/>
        <end position="289"/>
    </location>
</feature>
<dbReference type="Proteomes" id="UP001218579">
    <property type="component" value="Unassembled WGS sequence"/>
</dbReference>
<evidence type="ECO:0000259" key="2">
    <source>
        <dbReference type="Pfam" id="PF01757"/>
    </source>
</evidence>
<dbReference type="PANTHER" id="PTHR23028">
    <property type="entry name" value="ACETYLTRANSFERASE"/>
    <property type="match status" value="1"/>
</dbReference>
<dbReference type="GO" id="GO:0016746">
    <property type="term" value="F:acyltransferase activity"/>
    <property type="evidence" value="ECO:0007669"/>
    <property type="project" value="UniProtKB-KW"/>
</dbReference>
<organism evidence="3 4">
    <name type="scientific">Asticcacaulis machinosus</name>
    <dbReference type="NCBI Taxonomy" id="2984211"/>
    <lineage>
        <taxon>Bacteria</taxon>
        <taxon>Pseudomonadati</taxon>
        <taxon>Pseudomonadota</taxon>
        <taxon>Alphaproteobacteria</taxon>
        <taxon>Caulobacterales</taxon>
        <taxon>Caulobacteraceae</taxon>
        <taxon>Asticcacaulis</taxon>
    </lineage>
</organism>
<keyword evidence="3" id="KW-0012">Acyltransferase</keyword>
<feature type="transmembrane region" description="Helical" evidence="1">
    <location>
        <begin position="61"/>
        <end position="81"/>
    </location>
</feature>
<keyword evidence="1" id="KW-0472">Membrane</keyword>
<evidence type="ECO:0000256" key="1">
    <source>
        <dbReference type="SAM" id="Phobius"/>
    </source>
</evidence>
<feature type="transmembrane region" description="Helical" evidence="1">
    <location>
        <begin position="234"/>
        <end position="253"/>
    </location>
</feature>
<dbReference type="InterPro" id="IPR002656">
    <property type="entry name" value="Acyl_transf_3_dom"/>
</dbReference>
<feature type="transmembrane region" description="Helical" evidence="1">
    <location>
        <begin position="102"/>
        <end position="123"/>
    </location>
</feature>
<evidence type="ECO:0000313" key="3">
    <source>
        <dbReference type="EMBL" id="MDC7677644.1"/>
    </source>
</evidence>
<feature type="domain" description="Acyltransferase 3" evidence="2">
    <location>
        <begin position="13"/>
        <end position="358"/>
    </location>
</feature>
<feature type="transmembrane region" description="Helical" evidence="1">
    <location>
        <begin position="205"/>
        <end position="222"/>
    </location>
</feature>
<feature type="transmembrane region" description="Helical" evidence="1">
    <location>
        <begin position="12"/>
        <end position="32"/>
    </location>
</feature>